<proteinExistence type="predicted"/>
<reference evidence="2 3" key="1">
    <citation type="submission" date="2023-03" db="EMBL/GenBank/DDBJ databases">
        <title>High recombination rates correlate with genetic variation in Cardiocondyla obscurior ants.</title>
        <authorList>
            <person name="Errbii M."/>
        </authorList>
    </citation>
    <scope>NUCLEOTIDE SEQUENCE [LARGE SCALE GENOMIC DNA]</scope>
    <source>
        <strain evidence="2">Alpha-2009</strain>
        <tissue evidence="2">Whole body</tissue>
    </source>
</reference>
<keyword evidence="3" id="KW-1185">Reference proteome</keyword>
<feature type="transmembrane region" description="Helical" evidence="1">
    <location>
        <begin position="96"/>
        <end position="116"/>
    </location>
</feature>
<keyword evidence="1" id="KW-1133">Transmembrane helix</keyword>
<dbReference type="EMBL" id="JADYXP020000007">
    <property type="protein sequence ID" value="KAL0119468.1"/>
    <property type="molecule type" value="Genomic_DNA"/>
</dbReference>
<keyword evidence="1" id="KW-0812">Transmembrane</keyword>
<evidence type="ECO:0000313" key="3">
    <source>
        <dbReference type="Proteomes" id="UP001430953"/>
    </source>
</evidence>
<name>A0AAW2FVP3_9HYME</name>
<dbReference type="AlphaFoldDB" id="A0AAW2FVP3"/>
<protein>
    <submittedName>
        <fullName evidence="2">Uncharacterized protein</fullName>
    </submittedName>
</protein>
<comment type="caution">
    <text evidence="2">The sequence shown here is derived from an EMBL/GenBank/DDBJ whole genome shotgun (WGS) entry which is preliminary data.</text>
</comment>
<sequence length="125" mass="14257">MRLTPRRRMYEFCLPAPAKLPRRHRRGKNFLGVTNGIPTSPRQPTNSIRAQFDTLNGTDNESSINLTLNAVANYCSSWLVKSQSTLIKIYTRARSLSPSLFLSLFLSLSFSVHINITKMQFLYTC</sequence>
<keyword evidence="1" id="KW-0472">Membrane</keyword>
<organism evidence="2 3">
    <name type="scientific">Cardiocondyla obscurior</name>
    <dbReference type="NCBI Taxonomy" id="286306"/>
    <lineage>
        <taxon>Eukaryota</taxon>
        <taxon>Metazoa</taxon>
        <taxon>Ecdysozoa</taxon>
        <taxon>Arthropoda</taxon>
        <taxon>Hexapoda</taxon>
        <taxon>Insecta</taxon>
        <taxon>Pterygota</taxon>
        <taxon>Neoptera</taxon>
        <taxon>Endopterygota</taxon>
        <taxon>Hymenoptera</taxon>
        <taxon>Apocrita</taxon>
        <taxon>Aculeata</taxon>
        <taxon>Formicoidea</taxon>
        <taxon>Formicidae</taxon>
        <taxon>Myrmicinae</taxon>
        <taxon>Cardiocondyla</taxon>
    </lineage>
</organism>
<evidence type="ECO:0000256" key="1">
    <source>
        <dbReference type="SAM" id="Phobius"/>
    </source>
</evidence>
<accession>A0AAW2FVP3</accession>
<evidence type="ECO:0000313" key="2">
    <source>
        <dbReference type="EMBL" id="KAL0119468.1"/>
    </source>
</evidence>
<dbReference type="Proteomes" id="UP001430953">
    <property type="component" value="Unassembled WGS sequence"/>
</dbReference>
<gene>
    <name evidence="2" type="ORF">PUN28_007752</name>
</gene>